<accession>A0ABY7EB44</accession>
<dbReference type="EMBL" id="CP111017">
    <property type="protein sequence ID" value="WAR07228.1"/>
    <property type="molecule type" value="Genomic_DNA"/>
</dbReference>
<dbReference type="Proteomes" id="UP001164746">
    <property type="component" value="Chromosome 6"/>
</dbReference>
<gene>
    <name evidence="1" type="ORF">MAR_017186</name>
</gene>
<protein>
    <submittedName>
        <fullName evidence="1">Uncharacterized protein</fullName>
    </submittedName>
</protein>
<organism evidence="1 2">
    <name type="scientific">Mya arenaria</name>
    <name type="common">Soft-shell clam</name>
    <dbReference type="NCBI Taxonomy" id="6604"/>
    <lineage>
        <taxon>Eukaryota</taxon>
        <taxon>Metazoa</taxon>
        <taxon>Spiralia</taxon>
        <taxon>Lophotrochozoa</taxon>
        <taxon>Mollusca</taxon>
        <taxon>Bivalvia</taxon>
        <taxon>Autobranchia</taxon>
        <taxon>Heteroconchia</taxon>
        <taxon>Euheterodonta</taxon>
        <taxon>Imparidentia</taxon>
        <taxon>Neoheterodontei</taxon>
        <taxon>Myida</taxon>
        <taxon>Myoidea</taxon>
        <taxon>Myidae</taxon>
        <taxon>Mya</taxon>
    </lineage>
</organism>
<reference evidence="1" key="1">
    <citation type="submission" date="2022-11" db="EMBL/GenBank/DDBJ databases">
        <title>Centuries of genome instability and evolution in soft-shell clam transmissible cancer (bioRxiv).</title>
        <authorList>
            <person name="Hart S.F.M."/>
            <person name="Yonemitsu M.A."/>
            <person name="Giersch R.M."/>
            <person name="Beal B.F."/>
            <person name="Arriagada G."/>
            <person name="Davis B.W."/>
            <person name="Ostrander E.A."/>
            <person name="Goff S.P."/>
            <person name="Metzger M.J."/>
        </authorList>
    </citation>
    <scope>NUCLEOTIDE SEQUENCE</scope>
    <source>
        <strain evidence="1">MELC-2E11</strain>
        <tissue evidence="1">Siphon/mantle</tissue>
    </source>
</reference>
<sequence>MRSLDKRFSLTEAEGRFQKACDQIVLLNHRLGEVQKRYKMAKRSNNKAFRYNLRLKLAVIEGVRNMYYDFAYSKADRVAELRRELFDESVEIRFSLTEAEGRFQKACDQIVLLNHRLGEVQKRYKMAKRSNNKAFRYNLRLKLAVIEGVRNMYYDFAYSKADRVAELRRELFDESVEIRFSLTEAEGRFQKACDQIVLLNHRLGEVQKRYKMAKRSNNKAFRYNLRLKLAVIEGVRNMYYDFAYSKADRVAELRRELFDESVEIRFSLTEAEGRFQKACDQIVLLNHRLGEVQKRYKMAKRSNNKAFRYNLRLKLAVIEGVRNMYYDFAYSKADRVAELRRELFDESVEIRFSLTEAEGRFQKACDQIVLLNHRLGEVQKRYKMAKRSNNKAFRYNLRLKLAVIEGVRNMYYDFAYSKADRVAELRRELFDESVEIRFSLTEAEGRFQKACDQIVLLNHRLGEVQKRYKMAKRSNNKAFRYNLRLKLAVIEGVRNMYYDFAYSKADRVAELRRELFDESVEIRFSLTEAEGRFQKACDQIVLLNHRLGEVQKRYKMAKRSNNKAFRYNLRLKLAVIEGVRNMYYDFAYSKADRVAELRRELFDESVEIRFSLTEAEGRFQKACDQIVLLNHRLGEVQKRYKMAKRSNNKAFRYNLRLKLAVIEGVRNMYYDFAYSKADRVAELRRELFDESVEIRFSLTEAEGRFQKACDQIVLLNHRLGEVQKRYKMAKRSNNKAFRYNLRLKLAVIEGVRNMYYDFAYSKADRVAELRRELFDESVEIRFSLTEAEGRFQKACDQIVLLNHRLGEVQKRYKMAKRSNNKAFRYNLRLKLAVIEGVRNMYYDFAYSKADRVAELRRELFDESVEIVSGSDSEYSSDDLE</sequence>
<proteinExistence type="predicted"/>
<keyword evidence="2" id="KW-1185">Reference proteome</keyword>
<evidence type="ECO:0000313" key="1">
    <source>
        <dbReference type="EMBL" id="WAR07228.1"/>
    </source>
</evidence>
<name>A0ABY7EB44_MYAAR</name>
<evidence type="ECO:0000313" key="2">
    <source>
        <dbReference type="Proteomes" id="UP001164746"/>
    </source>
</evidence>